<feature type="region of interest" description="Disordered" evidence="1">
    <location>
        <begin position="104"/>
        <end position="136"/>
    </location>
</feature>
<dbReference type="AlphaFoldDB" id="A0A8J5GCM7"/>
<comment type="caution">
    <text evidence="2">The sequence shown here is derived from an EMBL/GenBank/DDBJ whole genome shotgun (WGS) entry which is preliminary data.</text>
</comment>
<organism evidence="2 3">
    <name type="scientific">Zingiber officinale</name>
    <name type="common">Ginger</name>
    <name type="synonym">Amomum zingiber</name>
    <dbReference type="NCBI Taxonomy" id="94328"/>
    <lineage>
        <taxon>Eukaryota</taxon>
        <taxon>Viridiplantae</taxon>
        <taxon>Streptophyta</taxon>
        <taxon>Embryophyta</taxon>
        <taxon>Tracheophyta</taxon>
        <taxon>Spermatophyta</taxon>
        <taxon>Magnoliopsida</taxon>
        <taxon>Liliopsida</taxon>
        <taxon>Zingiberales</taxon>
        <taxon>Zingiberaceae</taxon>
        <taxon>Zingiber</taxon>
    </lineage>
</organism>
<name>A0A8J5GCM7_ZINOF</name>
<protein>
    <submittedName>
        <fullName evidence="2">Uncharacterized protein</fullName>
    </submittedName>
</protein>
<dbReference type="Proteomes" id="UP000734854">
    <property type="component" value="Unassembled WGS sequence"/>
</dbReference>
<reference evidence="2 3" key="1">
    <citation type="submission" date="2020-08" db="EMBL/GenBank/DDBJ databases">
        <title>Plant Genome Project.</title>
        <authorList>
            <person name="Zhang R.-G."/>
        </authorList>
    </citation>
    <scope>NUCLEOTIDE SEQUENCE [LARGE SCALE GENOMIC DNA]</scope>
    <source>
        <tissue evidence="2">Rhizome</tissue>
    </source>
</reference>
<gene>
    <name evidence="2" type="ORF">ZIOFF_036971</name>
</gene>
<feature type="region of interest" description="Disordered" evidence="1">
    <location>
        <begin position="159"/>
        <end position="194"/>
    </location>
</feature>
<evidence type="ECO:0000313" key="3">
    <source>
        <dbReference type="Proteomes" id="UP000734854"/>
    </source>
</evidence>
<dbReference type="EMBL" id="JACMSC010000010">
    <property type="protein sequence ID" value="KAG6504636.1"/>
    <property type="molecule type" value="Genomic_DNA"/>
</dbReference>
<evidence type="ECO:0000256" key="1">
    <source>
        <dbReference type="SAM" id="MobiDB-lite"/>
    </source>
</evidence>
<proteinExistence type="predicted"/>
<accession>A0A8J5GCM7</accession>
<evidence type="ECO:0000313" key="2">
    <source>
        <dbReference type="EMBL" id="KAG6504636.1"/>
    </source>
</evidence>
<keyword evidence="3" id="KW-1185">Reference proteome</keyword>
<sequence length="384" mass="41250">MRAATAIAPMAHIRVHQKVERAVSVDLRRCISPLCPSLYSLGAVFSSPDFDLDLRGFKIPRPSHLAGHHQQNYLSQPHWKAQETSPAQCGGCHYQQRGAYPPPQSAHYPRPYGGYSQQSAPQGGFGSSGWDQRSSVPIHNAPTGAYNYYGHGGPISGMQTSIPNPMSGPSPMNYGRSQSSNYRHPAPYRQPGPTQQNYDQFYGQQIMGSQPNAYGQGSLHSGYNQQPLYKKPVYGAPQEGLPSYGVPARANQPGDPTYHGYAPSYGSGTQQYPYGYNAASQPAPAYNLTYRPAPGATDGYGQPPPSAYTQHRVQAAGQQAPAYSQPTSQVSAYTDPASGNTNYGYHGGPQAAYGDNIPVSGYATVPVASNASGYYDQMMTPQAG</sequence>